<dbReference type="Proteomes" id="UP000324252">
    <property type="component" value="Unassembled WGS sequence"/>
</dbReference>
<dbReference type="PANTHER" id="PTHR43875:SF1">
    <property type="entry name" value="OSMOPROTECTIVE COMPOUNDS UPTAKE ATP-BINDING PROTEIN GGTA"/>
    <property type="match status" value="1"/>
</dbReference>
<dbReference type="InterPro" id="IPR003593">
    <property type="entry name" value="AAA+_ATPase"/>
</dbReference>
<dbReference type="EMBL" id="FQZZ01000008">
    <property type="protein sequence ID" value="SHK71120.1"/>
    <property type="molecule type" value="Genomic_DNA"/>
</dbReference>
<dbReference type="PROSITE" id="PS00211">
    <property type="entry name" value="ABC_TRANSPORTER_1"/>
    <property type="match status" value="1"/>
</dbReference>
<dbReference type="AlphaFoldDB" id="A0A1H0L3T0"/>
<dbReference type="InterPro" id="IPR027417">
    <property type="entry name" value="P-loop_NTPase"/>
</dbReference>
<dbReference type="FunFam" id="3.40.50.300:FF:000042">
    <property type="entry name" value="Maltose/maltodextrin ABC transporter, ATP-binding protein"/>
    <property type="match status" value="1"/>
</dbReference>
<dbReference type="GO" id="GO:0005524">
    <property type="term" value="F:ATP binding"/>
    <property type="evidence" value="ECO:0007669"/>
    <property type="project" value="UniProtKB-KW"/>
</dbReference>
<dbReference type="InterPro" id="IPR017871">
    <property type="entry name" value="ABC_transporter-like_CS"/>
</dbReference>
<dbReference type="CDD" id="cd03301">
    <property type="entry name" value="ABC_MalK_N"/>
    <property type="match status" value="1"/>
</dbReference>
<evidence type="ECO:0000256" key="2">
    <source>
        <dbReference type="ARBA" id="ARBA00022448"/>
    </source>
</evidence>
<dbReference type="GO" id="GO:0016887">
    <property type="term" value="F:ATP hydrolysis activity"/>
    <property type="evidence" value="ECO:0007669"/>
    <property type="project" value="InterPro"/>
</dbReference>
<dbReference type="Gene3D" id="2.40.50.100">
    <property type="match status" value="1"/>
</dbReference>
<dbReference type="InterPro" id="IPR015855">
    <property type="entry name" value="ABC_transpr_MalK-like"/>
</dbReference>
<name>A0A1H0L3T0_9RHOB</name>
<accession>A0A1H0L3T0</accession>
<comment type="similarity">
    <text evidence="1">Belongs to the ABC transporter superfamily.</text>
</comment>
<dbReference type="InterPro" id="IPR047641">
    <property type="entry name" value="ABC_transpr_MalK/UgpC-like"/>
</dbReference>
<sequence>MARLELKDIRKSFGGTDVLRGIDLDVEDGEFMSLVGASGCGKSTLLRIISGLENADSGQILLDGRPVGDDPPSGRNVAMVFQDYALYPHMSVAQNMAMPLVMARLPIYARLPGGRLFTPHLRGSRADIALQVEKVAGQLRIDHLLSRRPAQLSGGQRQRVALGRALVRNPSLFLMDEPLSNLDAKLRVEVRKEIVELHRKSDLTFVYVTHDQTEAMTMSDRVALLRHGRLLQVAMPGSLYFDPATIDVARFIGSPEINLFPARRKDGTLSFAGVRLSLSGGPMGDSDLMVAIRPEALVVKGAAGVASSPLEGPQFSIGVTREAIEDLGAEIVIHGRIARMPDIALRIRAQKSLHHAGPVAVPAQFDVRASLSSLLFFGADGQRINGVTAGVAQKALAR</sequence>
<dbReference type="SUPFAM" id="SSF52540">
    <property type="entry name" value="P-loop containing nucleoside triphosphate hydrolases"/>
    <property type="match status" value="1"/>
</dbReference>
<evidence type="ECO:0000256" key="3">
    <source>
        <dbReference type="ARBA" id="ARBA00022741"/>
    </source>
</evidence>
<reference evidence="6 7" key="1">
    <citation type="submission" date="2016-11" db="EMBL/GenBank/DDBJ databases">
        <authorList>
            <person name="Varghese N."/>
            <person name="Submissions S."/>
        </authorList>
    </citation>
    <scope>NUCLEOTIDE SEQUENCE [LARGE SCALE GENOMIC DNA]</scope>
    <source>
        <strain evidence="6 7">DSM 29620</strain>
    </source>
</reference>
<dbReference type="RefSeq" id="WP_149789098.1">
    <property type="nucleotide sequence ID" value="NZ_FNIO01000007.1"/>
</dbReference>
<keyword evidence="7" id="KW-1185">Reference proteome</keyword>
<dbReference type="PROSITE" id="PS50893">
    <property type="entry name" value="ABC_TRANSPORTER_2"/>
    <property type="match status" value="1"/>
</dbReference>
<dbReference type="GO" id="GO:0008643">
    <property type="term" value="P:carbohydrate transport"/>
    <property type="evidence" value="ECO:0007669"/>
    <property type="project" value="InterPro"/>
</dbReference>
<dbReference type="PANTHER" id="PTHR43875">
    <property type="entry name" value="MALTODEXTRIN IMPORT ATP-BINDING PROTEIN MSMX"/>
    <property type="match status" value="1"/>
</dbReference>
<dbReference type="OrthoDB" id="9802264at2"/>
<keyword evidence="2" id="KW-0813">Transport</keyword>
<dbReference type="InterPro" id="IPR008995">
    <property type="entry name" value="Mo/tungstate-bd_C_term_dom"/>
</dbReference>
<dbReference type="SMART" id="SM00382">
    <property type="entry name" value="AAA"/>
    <property type="match status" value="1"/>
</dbReference>
<keyword evidence="3" id="KW-0547">Nucleotide-binding</keyword>
<keyword evidence="4 6" id="KW-0067">ATP-binding</keyword>
<evidence type="ECO:0000313" key="6">
    <source>
        <dbReference type="EMBL" id="SHK71120.1"/>
    </source>
</evidence>
<gene>
    <name evidence="6" type="ORF">SAMN05444142_10860</name>
</gene>
<protein>
    <submittedName>
        <fullName evidence="6">Carbohydrate ABC transporter ATP-binding protein, CUT1 family</fullName>
    </submittedName>
</protein>
<feature type="domain" description="ABC transporter" evidence="5">
    <location>
        <begin position="4"/>
        <end position="252"/>
    </location>
</feature>
<dbReference type="InterPro" id="IPR003439">
    <property type="entry name" value="ABC_transporter-like_ATP-bd"/>
</dbReference>
<evidence type="ECO:0000313" key="7">
    <source>
        <dbReference type="Proteomes" id="UP000324252"/>
    </source>
</evidence>
<dbReference type="SUPFAM" id="SSF50331">
    <property type="entry name" value="MOP-like"/>
    <property type="match status" value="1"/>
</dbReference>
<evidence type="ECO:0000259" key="5">
    <source>
        <dbReference type="PROSITE" id="PS50893"/>
    </source>
</evidence>
<proteinExistence type="inferred from homology"/>
<dbReference type="GO" id="GO:0055052">
    <property type="term" value="C:ATP-binding cassette (ABC) transporter complex, substrate-binding subunit-containing"/>
    <property type="evidence" value="ECO:0007669"/>
    <property type="project" value="TreeGrafter"/>
</dbReference>
<organism evidence="6 7">
    <name type="scientific">Lutimaribacter pacificus</name>
    <dbReference type="NCBI Taxonomy" id="391948"/>
    <lineage>
        <taxon>Bacteria</taxon>
        <taxon>Pseudomonadati</taxon>
        <taxon>Pseudomonadota</taxon>
        <taxon>Alphaproteobacteria</taxon>
        <taxon>Rhodobacterales</taxon>
        <taxon>Roseobacteraceae</taxon>
        <taxon>Lutimaribacter</taxon>
    </lineage>
</organism>
<dbReference type="GO" id="GO:0140359">
    <property type="term" value="F:ABC-type transporter activity"/>
    <property type="evidence" value="ECO:0007669"/>
    <property type="project" value="InterPro"/>
</dbReference>
<evidence type="ECO:0000256" key="1">
    <source>
        <dbReference type="ARBA" id="ARBA00005417"/>
    </source>
</evidence>
<dbReference type="Pfam" id="PF00005">
    <property type="entry name" value="ABC_tran"/>
    <property type="match status" value="1"/>
</dbReference>
<dbReference type="Gene3D" id="3.40.50.300">
    <property type="entry name" value="P-loop containing nucleotide triphosphate hydrolases"/>
    <property type="match status" value="1"/>
</dbReference>
<evidence type="ECO:0000256" key="4">
    <source>
        <dbReference type="ARBA" id="ARBA00022840"/>
    </source>
</evidence>